<dbReference type="Gene3D" id="3.90.1150.10">
    <property type="entry name" value="Aspartate Aminotransferase, domain 1"/>
    <property type="match status" value="1"/>
</dbReference>
<keyword evidence="4 5" id="KW-0012">Acyltransferase</keyword>
<dbReference type="PANTHER" id="PTHR13693">
    <property type="entry name" value="CLASS II AMINOTRANSFERASE/8-AMINO-7-OXONONANOATE SYNTHASE"/>
    <property type="match status" value="1"/>
</dbReference>
<feature type="domain" description="5-aminolevulinate synthase presequence" evidence="7">
    <location>
        <begin position="8"/>
        <end position="53"/>
    </location>
</feature>
<dbReference type="InterPro" id="IPR015118">
    <property type="entry name" value="5aminolev_synth_preseq"/>
</dbReference>
<dbReference type="InterPro" id="IPR015424">
    <property type="entry name" value="PyrdxlP-dep_Trfase"/>
</dbReference>
<dbReference type="GeneID" id="100374546"/>
<comment type="pathway">
    <text evidence="5">Porphyrin-containing compound metabolism; protoporphyrin-IX biosynthesis; 5-aminolevulinate from glycine: step 1/1.</text>
</comment>
<comment type="catalytic activity">
    <reaction evidence="5">
        <text>succinyl-CoA + glycine + H(+) = 5-aminolevulinate + CO2 + CoA</text>
        <dbReference type="Rhea" id="RHEA:12921"/>
        <dbReference type="ChEBI" id="CHEBI:15378"/>
        <dbReference type="ChEBI" id="CHEBI:16526"/>
        <dbReference type="ChEBI" id="CHEBI:57287"/>
        <dbReference type="ChEBI" id="CHEBI:57292"/>
        <dbReference type="ChEBI" id="CHEBI:57305"/>
        <dbReference type="ChEBI" id="CHEBI:356416"/>
        <dbReference type="EC" id="2.3.1.37"/>
    </reaction>
</comment>
<dbReference type="NCBIfam" id="TIGR01821">
    <property type="entry name" value="5aminolev_synth"/>
    <property type="match status" value="1"/>
</dbReference>
<evidence type="ECO:0000313" key="8">
    <source>
        <dbReference type="Proteomes" id="UP000694865"/>
    </source>
</evidence>
<dbReference type="InterPro" id="IPR004839">
    <property type="entry name" value="Aminotransferase_I/II_large"/>
</dbReference>
<name>A0ABM0GY63_SACKO</name>
<accession>A0ABM0GY63</accession>
<dbReference type="InterPro" id="IPR010961">
    <property type="entry name" value="4pyrrol_synth_NH2levulA_synth"/>
</dbReference>
<evidence type="ECO:0000259" key="6">
    <source>
        <dbReference type="Pfam" id="PF00155"/>
    </source>
</evidence>
<gene>
    <name evidence="9" type="primary">LOC100374546</name>
</gene>
<dbReference type="CDD" id="cd06454">
    <property type="entry name" value="KBL_like"/>
    <property type="match status" value="1"/>
</dbReference>
<evidence type="ECO:0000256" key="2">
    <source>
        <dbReference type="ARBA" id="ARBA00008392"/>
    </source>
</evidence>
<dbReference type="Gene3D" id="3.40.640.10">
    <property type="entry name" value="Type I PLP-dependent aspartate aminotransferase-like (Major domain)"/>
    <property type="match status" value="1"/>
</dbReference>
<evidence type="ECO:0000259" key="7">
    <source>
        <dbReference type="Pfam" id="PF09029"/>
    </source>
</evidence>
<evidence type="ECO:0000256" key="5">
    <source>
        <dbReference type="RuleBase" id="RU910713"/>
    </source>
</evidence>
<dbReference type="SUPFAM" id="SSF53383">
    <property type="entry name" value="PLP-dependent transferases"/>
    <property type="match status" value="1"/>
</dbReference>
<keyword evidence="3 5" id="KW-0808">Transferase</keyword>
<evidence type="ECO:0000313" key="9">
    <source>
        <dbReference type="RefSeq" id="XP_002739969.1"/>
    </source>
</evidence>
<protein>
    <recommendedName>
        <fullName evidence="5">5-aminolevulinate synthase</fullName>
        <ecNumber evidence="5">2.3.1.37</ecNumber>
    </recommendedName>
    <alternativeName>
        <fullName evidence="5">5-aminolevulinic acid synthase</fullName>
    </alternativeName>
    <alternativeName>
        <fullName evidence="5">Delta-ALA synthase</fullName>
    </alternativeName>
    <alternativeName>
        <fullName evidence="5">Delta-aminolevulinate synthase</fullName>
    </alternativeName>
</protein>
<dbReference type="InterPro" id="IPR015421">
    <property type="entry name" value="PyrdxlP-dep_Trfase_major"/>
</dbReference>
<dbReference type="RefSeq" id="XP_002739969.1">
    <property type="nucleotide sequence ID" value="XM_002739923.2"/>
</dbReference>
<evidence type="ECO:0000256" key="3">
    <source>
        <dbReference type="ARBA" id="ARBA00022679"/>
    </source>
</evidence>
<comment type="cofactor">
    <cofactor evidence="1 5">
        <name>pyridoxal 5'-phosphate</name>
        <dbReference type="ChEBI" id="CHEBI:597326"/>
    </cofactor>
</comment>
<evidence type="ECO:0000256" key="1">
    <source>
        <dbReference type="ARBA" id="ARBA00001933"/>
    </source>
</evidence>
<keyword evidence="8" id="KW-1185">Reference proteome</keyword>
<dbReference type="Proteomes" id="UP000694865">
    <property type="component" value="Unplaced"/>
</dbReference>
<sequence length="649" mass="71012">MAQLTRLKCPFLAKVPTQCIKKAGVTLFNYAENCPVMSHMVNRHASTMQVDSEKGRAQAEGGKCPVYGKCPFLDNVDYVKKCSDLDDDDVIHAGVKKEESMPKGSEMIGKAAEQMRAIHKQHPMMKASVAMDTKPSPSIDITKNVATEGQAINDGSLTQKMFNSIKEAFVPSKPMSDRLAKKEDIAKPKVKAKAKPKPLKDDGSFDYETFFEGEIDAKKADHSYRVFKKLERDATKFPFAKEFSNAKKEGDPGQPITVWCSNDYLGMSRHPAVTDAIIDTLKKRGAGAGGTRNISGNTTYHEKLEKQLADLHQKEAGLVFTSCYVANDSTLFTLARALPGCEIYSDSGNHASMIQGIKNSGAPKFIFRHNDPEHLEELLKKSDKSTPKIVAFETVHSMTGAVCPLKELCEISHRYGAITFVDEVHAVGLYGEHGAGIGEKEGLLHEIDIVSGTLGKAFGNIGGYIASTAKLVDMVRSYASGFIFTTALPPTVMAGAMASIKVVSGPEGRELRGRHQARVGELRSKLMAAGLPVVHCPSHIIPIHVGNPAQCTKVANEMMSKHSIYVQAINYPTVPRGEEKLRIAPTPFHATEMMDGFVQSLVDVWKENGLGLMNKVCTAECQFCQDPEKFEQLSAREKEFLKNLAVEVA</sequence>
<reference evidence="9" key="1">
    <citation type="submission" date="2025-08" db="UniProtKB">
        <authorList>
            <consortium name="RefSeq"/>
        </authorList>
    </citation>
    <scope>IDENTIFICATION</scope>
    <source>
        <tissue evidence="9">Testes</tissue>
    </source>
</reference>
<organism evidence="8 9">
    <name type="scientific">Saccoglossus kowalevskii</name>
    <name type="common">Acorn worm</name>
    <dbReference type="NCBI Taxonomy" id="10224"/>
    <lineage>
        <taxon>Eukaryota</taxon>
        <taxon>Metazoa</taxon>
        <taxon>Hemichordata</taxon>
        <taxon>Enteropneusta</taxon>
        <taxon>Harrimaniidae</taxon>
        <taxon>Saccoglossus</taxon>
    </lineage>
</organism>
<keyword evidence="5" id="KW-0663">Pyridoxal phosphate</keyword>
<keyword evidence="5" id="KW-0350">Heme biosynthesis</keyword>
<evidence type="ECO:0000256" key="4">
    <source>
        <dbReference type="ARBA" id="ARBA00023315"/>
    </source>
</evidence>
<dbReference type="EC" id="2.3.1.37" evidence="5"/>
<dbReference type="InterPro" id="IPR015422">
    <property type="entry name" value="PyrdxlP-dep_Trfase_small"/>
</dbReference>
<dbReference type="PANTHER" id="PTHR13693:SF102">
    <property type="entry name" value="2-AMINO-3-KETOBUTYRATE COENZYME A LIGASE, MITOCHONDRIAL"/>
    <property type="match status" value="1"/>
</dbReference>
<comment type="similarity">
    <text evidence="2 5">Belongs to the class-II pyridoxal-phosphate-dependent aminotransferase family.</text>
</comment>
<dbReference type="Pfam" id="PF00155">
    <property type="entry name" value="Aminotran_1_2"/>
    <property type="match status" value="1"/>
</dbReference>
<dbReference type="InterPro" id="IPR050087">
    <property type="entry name" value="AON_synthase_class-II"/>
</dbReference>
<dbReference type="Pfam" id="PF09029">
    <property type="entry name" value="Preseq_ALAS"/>
    <property type="match status" value="1"/>
</dbReference>
<proteinExistence type="inferred from homology"/>
<feature type="domain" description="Aminotransferase class I/classII large" evidence="6">
    <location>
        <begin position="256"/>
        <end position="601"/>
    </location>
</feature>